<protein>
    <submittedName>
        <fullName evidence="1">Uncharacterized protein</fullName>
    </submittedName>
</protein>
<reference evidence="1 2" key="1">
    <citation type="journal article" date="2011" name="Nat. Biotechnol.">
        <title>Comparative genomic analysis of the thermophilic biomass-degrading fungi Myceliophthora thermophila and Thielavia terrestris.</title>
        <authorList>
            <person name="Berka R.M."/>
            <person name="Grigoriev I.V."/>
            <person name="Otillar R."/>
            <person name="Salamov A."/>
            <person name="Grimwood J."/>
            <person name="Reid I."/>
            <person name="Ishmael N."/>
            <person name="John T."/>
            <person name="Darmond C."/>
            <person name="Moisan M.-C."/>
            <person name="Henrissat B."/>
            <person name="Coutinho P.M."/>
            <person name="Lombard V."/>
            <person name="Natvig D.O."/>
            <person name="Lindquist E."/>
            <person name="Schmutz J."/>
            <person name="Lucas S."/>
            <person name="Harris P."/>
            <person name="Powlowski J."/>
            <person name="Bellemare A."/>
            <person name="Taylor D."/>
            <person name="Butler G."/>
            <person name="de Vries R.P."/>
            <person name="Allijn I.E."/>
            <person name="van den Brink J."/>
            <person name="Ushinsky S."/>
            <person name="Storms R."/>
            <person name="Powell A.J."/>
            <person name="Paulsen I.T."/>
            <person name="Elbourne L.D.H."/>
            <person name="Baker S.E."/>
            <person name="Magnuson J."/>
            <person name="LaBoissiere S."/>
            <person name="Clutterbuck A.J."/>
            <person name="Martinez D."/>
            <person name="Wogulis M."/>
            <person name="de Leon A.L."/>
            <person name="Rey M.W."/>
            <person name="Tsang A."/>
        </authorList>
    </citation>
    <scope>NUCLEOTIDE SEQUENCE [LARGE SCALE GENOMIC DNA]</scope>
    <source>
        <strain evidence="2">ATCC 42464 / BCRC 31852 / DSM 1799</strain>
    </source>
</reference>
<gene>
    <name evidence="1" type="ORF">MYCTH_2309749</name>
</gene>
<dbReference type="Proteomes" id="UP000007322">
    <property type="component" value="Chromosome 6"/>
</dbReference>
<dbReference type="OrthoDB" id="4575372at2759"/>
<dbReference type="KEGG" id="mtm:MYCTH_2309749"/>
<dbReference type="InParanoid" id="G2QKM8"/>
<proteinExistence type="predicted"/>
<dbReference type="AlphaFoldDB" id="G2QKM8"/>
<dbReference type="VEuPathDB" id="FungiDB:MYCTH_2309749"/>
<sequence length="131" mass="14060">MRSLQDVLLVFDCTALPGIPDERRGIRVEVGMAPCSASKKTVARGLCSGEISWRNNGKDGTTGRYGKLAVYGVGDVQTSSVHRVCSLIKEDLQTTQLVSTVFSSQLGGGHLLDIYLPRLAPPLTTGRQSLN</sequence>
<evidence type="ECO:0000313" key="1">
    <source>
        <dbReference type="EMBL" id="AEO60510.1"/>
    </source>
</evidence>
<evidence type="ECO:0000313" key="2">
    <source>
        <dbReference type="Proteomes" id="UP000007322"/>
    </source>
</evidence>
<name>G2QKM8_THET4</name>
<accession>G2QKM8</accession>
<keyword evidence="2" id="KW-1185">Reference proteome</keyword>
<dbReference type="RefSeq" id="XP_003665755.1">
    <property type="nucleotide sequence ID" value="XM_003665707.1"/>
</dbReference>
<dbReference type="GeneID" id="11513502"/>
<dbReference type="EMBL" id="CP003007">
    <property type="protein sequence ID" value="AEO60510.1"/>
    <property type="molecule type" value="Genomic_DNA"/>
</dbReference>
<organism evidence="1 2">
    <name type="scientific">Thermothelomyces thermophilus (strain ATCC 42464 / BCRC 31852 / DSM 1799)</name>
    <name type="common">Sporotrichum thermophile</name>
    <dbReference type="NCBI Taxonomy" id="573729"/>
    <lineage>
        <taxon>Eukaryota</taxon>
        <taxon>Fungi</taxon>
        <taxon>Dikarya</taxon>
        <taxon>Ascomycota</taxon>
        <taxon>Pezizomycotina</taxon>
        <taxon>Sordariomycetes</taxon>
        <taxon>Sordariomycetidae</taxon>
        <taxon>Sordariales</taxon>
        <taxon>Chaetomiaceae</taxon>
        <taxon>Thermothelomyces</taxon>
    </lineage>
</organism>
<dbReference type="HOGENOM" id="CLU_1929055_0_0_1"/>